<dbReference type="PANTHER" id="PTHR11567">
    <property type="entry name" value="ACID PHOSPHATASE-RELATED"/>
    <property type="match status" value="1"/>
</dbReference>
<name>A0A813DW18_POLGL</name>
<proteinExistence type="inferred from homology"/>
<dbReference type="GO" id="GO:0016791">
    <property type="term" value="F:phosphatase activity"/>
    <property type="evidence" value="ECO:0007669"/>
    <property type="project" value="TreeGrafter"/>
</dbReference>
<comment type="similarity">
    <text evidence="1">Belongs to the histidine acid phosphatase family.</text>
</comment>
<dbReference type="SUPFAM" id="SSF53254">
    <property type="entry name" value="Phosphoglycerate mutase-like"/>
    <property type="match status" value="1"/>
</dbReference>
<evidence type="ECO:0000313" key="4">
    <source>
        <dbReference type="Proteomes" id="UP000654075"/>
    </source>
</evidence>
<dbReference type="InterPro" id="IPR029033">
    <property type="entry name" value="His_PPase_superfam"/>
</dbReference>
<organism evidence="3 4">
    <name type="scientific">Polarella glacialis</name>
    <name type="common">Dinoflagellate</name>
    <dbReference type="NCBI Taxonomy" id="89957"/>
    <lineage>
        <taxon>Eukaryota</taxon>
        <taxon>Sar</taxon>
        <taxon>Alveolata</taxon>
        <taxon>Dinophyceae</taxon>
        <taxon>Suessiales</taxon>
        <taxon>Suessiaceae</taxon>
        <taxon>Polarella</taxon>
    </lineage>
</organism>
<evidence type="ECO:0000256" key="1">
    <source>
        <dbReference type="ARBA" id="ARBA00005375"/>
    </source>
</evidence>
<evidence type="ECO:0008006" key="5">
    <source>
        <dbReference type="Google" id="ProtNLM"/>
    </source>
</evidence>
<evidence type="ECO:0000256" key="2">
    <source>
        <dbReference type="ARBA" id="ARBA00022801"/>
    </source>
</evidence>
<gene>
    <name evidence="3" type="ORF">PGLA1383_LOCUS9268</name>
</gene>
<dbReference type="InterPro" id="IPR000560">
    <property type="entry name" value="His_Pase_clade-2"/>
</dbReference>
<keyword evidence="4" id="KW-1185">Reference proteome</keyword>
<dbReference type="OrthoDB" id="10257284at2759"/>
<protein>
    <recommendedName>
        <fullName evidence="5">Acid phosphatase</fullName>
    </recommendedName>
</protein>
<evidence type="ECO:0000313" key="3">
    <source>
        <dbReference type="EMBL" id="CAE8590548.1"/>
    </source>
</evidence>
<dbReference type="Pfam" id="PF00328">
    <property type="entry name" value="His_Phos_2"/>
    <property type="match status" value="1"/>
</dbReference>
<sequence>EATTLDAAPSLAVFSGHDTVIAPLLSALGAYHRFCEWPSYASRIAFELYSRPMSKAHVVFYVRVLFNGEQLYGLRGCPEGEELCELEDFARGVESLLGGAPDLRAACEA</sequence>
<dbReference type="EMBL" id="CAJNNV010004338">
    <property type="protein sequence ID" value="CAE8590548.1"/>
    <property type="molecule type" value="Genomic_DNA"/>
</dbReference>
<keyword evidence="2" id="KW-0378">Hydrolase</keyword>
<dbReference type="InterPro" id="IPR050645">
    <property type="entry name" value="Histidine_acid_phosphatase"/>
</dbReference>
<dbReference type="PANTHER" id="PTHR11567:SF110">
    <property type="entry name" value="2-PHOSPHOXYLOSE PHOSPHATASE 1"/>
    <property type="match status" value="1"/>
</dbReference>
<reference evidence="3" key="1">
    <citation type="submission" date="2021-02" db="EMBL/GenBank/DDBJ databases">
        <authorList>
            <person name="Dougan E. K."/>
            <person name="Rhodes N."/>
            <person name="Thang M."/>
            <person name="Chan C."/>
        </authorList>
    </citation>
    <scope>NUCLEOTIDE SEQUENCE</scope>
</reference>
<accession>A0A813DW18</accession>
<dbReference type="AlphaFoldDB" id="A0A813DW18"/>
<feature type="non-terminal residue" evidence="3">
    <location>
        <position position="109"/>
    </location>
</feature>
<dbReference type="Proteomes" id="UP000654075">
    <property type="component" value="Unassembled WGS sequence"/>
</dbReference>
<dbReference type="Gene3D" id="3.40.50.1240">
    <property type="entry name" value="Phosphoglycerate mutase-like"/>
    <property type="match status" value="1"/>
</dbReference>
<comment type="caution">
    <text evidence="3">The sequence shown here is derived from an EMBL/GenBank/DDBJ whole genome shotgun (WGS) entry which is preliminary data.</text>
</comment>